<dbReference type="PANTHER" id="PTHR46732:SF8">
    <property type="entry name" value="ATP-DEPENDENT PROTEASE LA (LON) DOMAIN PROTEIN"/>
    <property type="match status" value="1"/>
</dbReference>
<dbReference type="InterPro" id="IPR015947">
    <property type="entry name" value="PUA-like_sf"/>
</dbReference>
<organism evidence="2">
    <name type="scientific">marine metagenome</name>
    <dbReference type="NCBI Taxonomy" id="408172"/>
    <lineage>
        <taxon>unclassified sequences</taxon>
        <taxon>metagenomes</taxon>
        <taxon>ecological metagenomes</taxon>
    </lineage>
</organism>
<protein>
    <recommendedName>
        <fullName evidence="1">Lon N-terminal domain-containing protein</fullName>
    </recommendedName>
</protein>
<dbReference type="Gene3D" id="1.20.58.1480">
    <property type="match status" value="1"/>
</dbReference>
<reference evidence="2" key="1">
    <citation type="submission" date="2018-05" db="EMBL/GenBank/DDBJ databases">
        <authorList>
            <person name="Lanie J.A."/>
            <person name="Ng W.-L."/>
            <person name="Kazmierczak K.M."/>
            <person name="Andrzejewski T.M."/>
            <person name="Davidsen T.M."/>
            <person name="Wayne K.J."/>
            <person name="Tettelin H."/>
            <person name="Glass J.I."/>
            <person name="Rusch D."/>
            <person name="Podicherti R."/>
            <person name="Tsui H.-C.T."/>
            <person name="Winkler M.E."/>
        </authorList>
    </citation>
    <scope>NUCLEOTIDE SEQUENCE</scope>
</reference>
<name>A0A381TYP1_9ZZZZ</name>
<gene>
    <name evidence="2" type="ORF">METZ01_LOCUS73798</name>
</gene>
<evidence type="ECO:0000259" key="1">
    <source>
        <dbReference type="PROSITE" id="PS51787"/>
    </source>
</evidence>
<sequence length="230" mass="26549">MESDKNSPEKNIIIPLFPLPTTVFYPNTSLPLHIFEPRYRTMVADTLKGEGKIGMILLKPGWESDYQGTPEIMTIGCVGEITRHSELPEGKYNILLSGLYRFRILHEIKGKLYRQAQVECLKEINNQDLTTEPSPAKEQLSRIMRLYLKNLPEGTKIEQALDMGNCQKLAEFVDKLTHHFDLPVSKMQEFLEQQDVQKRANSLYSLIEFKNQLIKISKDMQGREVDFSMN</sequence>
<dbReference type="SUPFAM" id="SSF88697">
    <property type="entry name" value="PUA domain-like"/>
    <property type="match status" value="1"/>
</dbReference>
<evidence type="ECO:0000313" key="2">
    <source>
        <dbReference type="EMBL" id="SVA20944.1"/>
    </source>
</evidence>
<dbReference type="AlphaFoldDB" id="A0A381TYP1"/>
<feature type="domain" description="Lon N-terminal" evidence="1">
    <location>
        <begin position="14"/>
        <end position="211"/>
    </location>
</feature>
<dbReference type="Gene3D" id="2.30.130.40">
    <property type="entry name" value="LON domain-like"/>
    <property type="match status" value="1"/>
</dbReference>
<dbReference type="EMBL" id="UINC01005377">
    <property type="protein sequence ID" value="SVA20944.1"/>
    <property type="molecule type" value="Genomic_DNA"/>
</dbReference>
<proteinExistence type="predicted"/>
<accession>A0A381TYP1</accession>
<dbReference type="InterPro" id="IPR046336">
    <property type="entry name" value="Lon_prtase_N_sf"/>
</dbReference>
<dbReference type="PANTHER" id="PTHR46732">
    <property type="entry name" value="ATP-DEPENDENT PROTEASE LA (LON) DOMAIN PROTEIN"/>
    <property type="match status" value="1"/>
</dbReference>
<dbReference type="Pfam" id="PF02190">
    <property type="entry name" value="LON_substr_bdg"/>
    <property type="match status" value="1"/>
</dbReference>
<dbReference type="InterPro" id="IPR003111">
    <property type="entry name" value="Lon_prtase_N"/>
</dbReference>
<dbReference type="PROSITE" id="PS51787">
    <property type="entry name" value="LON_N"/>
    <property type="match status" value="1"/>
</dbReference>
<dbReference type="SMART" id="SM00464">
    <property type="entry name" value="LON"/>
    <property type="match status" value="1"/>
</dbReference>